<dbReference type="InterPro" id="IPR001104">
    <property type="entry name" value="3-oxo-5_a-steroid_4-DH_C"/>
</dbReference>
<proteinExistence type="inferred from homology"/>
<keyword evidence="7" id="KW-0443">Lipid metabolism</keyword>
<dbReference type="Pfam" id="PF02544">
    <property type="entry name" value="Steroid_dh"/>
    <property type="match status" value="1"/>
</dbReference>
<dbReference type="EMBL" id="BTGD01000011">
    <property type="protein sequence ID" value="GMM57252.1"/>
    <property type="molecule type" value="Genomic_DNA"/>
</dbReference>
<keyword evidence="3" id="KW-0444">Lipid biosynthesis</keyword>
<name>A0AAV5S1S1_MAUHU</name>
<dbReference type="GO" id="GO:0042761">
    <property type="term" value="P:very long-chain fatty acid biosynthetic process"/>
    <property type="evidence" value="ECO:0007669"/>
    <property type="project" value="TreeGrafter"/>
</dbReference>
<evidence type="ECO:0000256" key="5">
    <source>
        <dbReference type="ARBA" id="ARBA00022989"/>
    </source>
</evidence>
<evidence type="ECO:0000256" key="3">
    <source>
        <dbReference type="ARBA" id="ARBA00022516"/>
    </source>
</evidence>
<dbReference type="PROSITE" id="PS50244">
    <property type="entry name" value="S5A_REDUCTASE"/>
    <property type="match status" value="1"/>
</dbReference>
<keyword evidence="5 9" id="KW-1133">Transmembrane helix</keyword>
<dbReference type="GO" id="GO:0016020">
    <property type="term" value="C:membrane"/>
    <property type="evidence" value="ECO:0007669"/>
    <property type="project" value="UniProtKB-SubCell"/>
</dbReference>
<dbReference type="Proteomes" id="UP001377567">
    <property type="component" value="Unassembled WGS sequence"/>
</dbReference>
<feature type="transmembrane region" description="Helical" evidence="9">
    <location>
        <begin position="169"/>
        <end position="188"/>
    </location>
</feature>
<protein>
    <submittedName>
        <fullName evidence="11">Trans-2-enoyl-CoA reductase (NADPH)</fullName>
    </submittedName>
</protein>
<keyword evidence="8 9" id="KW-0472">Membrane</keyword>
<comment type="caution">
    <text evidence="11">The sequence shown here is derived from an EMBL/GenBank/DDBJ whole genome shotgun (WGS) entry which is preliminary data.</text>
</comment>
<dbReference type="PANTHER" id="PTHR10556:SF28">
    <property type="entry name" value="VERY-LONG-CHAIN ENOYL-COA REDUCTASE"/>
    <property type="match status" value="1"/>
</dbReference>
<sequence>MTLIKARSKSLRDTEVPAADCGSLAALLSALSRSNRAISVHRLRLTYLKEGKQVPIADEAFFEGGAASLEGLELYVKDLGPQISWRLVFVIEYFGPLLVHALVYYLSLDPEFVARYGSAKGAASLDPQLKSVVFVMVMGHYLKREFETLFVHKFTLATMPLFNVFKNSFHYWVLNGAIALGYLGYGFALKDCCYRKVLRFLHLDNLQTLVALFVLSETWNGYIHLRLRLFGDEQRKHGNNSKRVPLSTGIFKVLVAPNYTFEVWSWVWFALVFKLNVFAVLFLLVSATQMYLWAMKKNRRYGTRRAFLIPFIF</sequence>
<evidence type="ECO:0000256" key="1">
    <source>
        <dbReference type="ARBA" id="ARBA00004141"/>
    </source>
</evidence>
<organism evidence="11 12">
    <name type="scientific">Maudiozyma humilis</name>
    <name type="common">Sour dough yeast</name>
    <name type="synonym">Kazachstania humilis</name>
    <dbReference type="NCBI Taxonomy" id="51915"/>
    <lineage>
        <taxon>Eukaryota</taxon>
        <taxon>Fungi</taxon>
        <taxon>Dikarya</taxon>
        <taxon>Ascomycota</taxon>
        <taxon>Saccharomycotina</taxon>
        <taxon>Saccharomycetes</taxon>
        <taxon>Saccharomycetales</taxon>
        <taxon>Saccharomycetaceae</taxon>
        <taxon>Maudiozyma</taxon>
    </lineage>
</organism>
<reference evidence="11 12" key="1">
    <citation type="journal article" date="2023" name="Elife">
        <title>Identification of key yeast species and microbe-microbe interactions impacting larval growth of Drosophila in the wild.</title>
        <authorList>
            <person name="Mure A."/>
            <person name="Sugiura Y."/>
            <person name="Maeda R."/>
            <person name="Honda K."/>
            <person name="Sakurai N."/>
            <person name="Takahashi Y."/>
            <person name="Watada M."/>
            <person name="Katoh T."/>
            <person name="Gotoh A."/>
            <person name="Gotoh Y."/>
            <person name="Taniguchi I."/>
            <person name="Nakamura K."/>
            <person name="Hayashi T."/>
            <person name="Katayama T."/>
            <person name="Uemura T."/>
            <person name="Hattori Y."/>
        </authorList>
    </citation>
    <scope>NUCLEOTIDE SEQUENCE [LARGE SCALE GENOMIC DNA]</scope>
    <source>
        <strain evidence="11 12">KH-74</strain>
    </source>
</reference>
<evidence type="ECO:0000256" key="6">
    <source>
        <dbReference type="ARBA" id="ARBA00023002"/>
    </source>
</evidence>
<dbReference type="PANTHER" id="PTHR10556">
    <property type="entry name" value="3-OXO-5-ALPHA-STEROID 4-DEHYDROGENASE"/>
    <property type="match status" value="1"/>
</dbReference>
<evidence type="ECO:0000256" key="9">
    <source>
        <dbReference type="SAM" id="Phobius"/>
    </source>
</evidence>
<feature type="transmembrane region" description="Helical" evidence="9">
    <location>
        <begin position="87"/>
        <end position="106"/>
    </location>
</feature>
<keyword evidence="4 9" id="KW-0812">Transmembrane</keyword>
<gene>
    <name evidence="11" type="ORF">DAKH74_038680</name>
</gene>
<dbReference type="AlphaFoldDB" id="A0AAV5S1S1"/>
<feature type="transmembrane region" description="Helical" evidence="9">
    <location>
        <begin position="266"/>
        <end position="294"/>
    </location>
</feature>
<evidence type="ECO:0000256" key="2">
    <source>
        <dbReference type="ARBA" id="ARBA00007742"/>
    </source>
</evidence>
<evidence type="ECO:0000256" key="7">
    <source>
        <dbReference type="ARBA" id="ARBA00023098"/>
    </source>
</evidence>
<evidence type="ECO:0000256" key="8">
    <source>
        <dbReference type="ARBA" id="ARBA00023136"/>
    </source>
</evidence>
<keyword evidence="6" id="KW-0560">Oxidoreductase</keyword>
<dbReference type="InterPro" id="IPR039357">
    <property type="entry name" value="SRD5A/TECR"/>
</dbReference>
<evidence type="ECO:0000259" key="10">
    <source>
        <dbReference type="Pfam" id="PF02544"/>
    </source>
</evidence>
<evidence type="ECO:0000313" key="11">
    <source>
        <dbReference type="EMBL" id="GMM57252.1"/>
    </source>
</evidence>
<keyword evidence="12" id="KW-1185">Reference proteome</keyword>
<evidence type="ECO:0000313" key="12">
    <source>
        <dbReference type="Proteomes" id="UP001377567"/>
    </source>
</evidence>
<comment type="similarity">
    <text evidence="2">Belongs to the steroid 5-alpha reductase family.</text>
</comment>
<accession>A0AAV5S1S1</accession>
<feature type="domain" description="3-oxo-5-alpha-steroid 4-dehydrogenase C-terminal" evidence="10">
    <location>
        <begin position="158"/>
        <end position="313"/>
    </location>
</feature>
<comment type="subcellular location">
    <subcellularLocation>
        <location evidence="1">Membrane</location>
        <topology evidence="1">Multi-pass membrane protein</topology>
    </subcellularLocation>
</comment>
<dbReference type="GO" id="GO:0016627">
    <property type="term" value="F:oxidoreductase activity, acting on the CH-CH group of donors"/>
    <property type="evidence" value="ECO:0007669"/>
    <property type="project" value="InterPro"/>
</dbReference>
<evidence type="ECO:0000256" key="4">
    <source>
        <dbReference type="ARBA" id="ARBA00022692"/>
    </source>
</evidence>